<dbReference type="Gene3D" id="3.30.413.10">
    <property type="entry name" value="Sulfite Reductase Hemoprotein, domain 1"/>
    <property type="match status" value="2"/>
</dbReference>
<accession>A0ABY5MP40</accession>
<dbReference type="InterPro" id="IPR005117">
    <property type="entry name" value="NiRdtase/SiRdtase_haem-b_fer"/>
</dbReference>
<keyword evidence="1" id="KW-0004">4Fe-4S</keyword>
<sequence>MTLRRGACPSLAQPMQTGDGLLVRLAPAHGRLTPSKLAQIAQAADRFGNGLLEITTRGNLQIRGLTARTAPLLDDFMADLDLGIASGLAVETGPLAGLAVDEIADPRGLASAIAAQAAELRLAPKVSVTVDGGGPLHLGEIGADIKLEALGGGEWRIGIGGARRTARWLGAGGEAAVLSASMAILRLLAQKGCEARARHLDHRDLFDLTEELQPANDLAASSCAKPIGTFDLSDNSHAIGFALPFGQARAAHLIALCEAASNAREIRLAPGGGLLVLGLPAGEEGTLRLAARHFGFIIETTDPRLAISACAGAPFCASAHLGTKALAEEAAAAGLIDGTFRLHVSGCEKRCAQPTGDCVSLIGREGAFVVTADGTTAPAYLRTFLVERAEALRSTPSRKTA</sequence>
<evidence type="ECO:0000259" key="7">
    <source>
        <dbReference type="Pfam" id="PF03460"/>
    </source>
</evidence>
<name>A0ABY5MP40_9HYPH</name>
<keyword evidence="3" id="KW-0479">Metal-binding</keyword>
<evidence type="ECO:0000256" key="6">
    <source>
        <dbReference type="ARBA" id="ARBA00023014"/>
    </source>
</evidence>
<dbReference type="RefSeq" id="WP_338532184.1">
    <property type="nucleotide sequence ID" value="NZ_CP030942.1"/>
</dbReference>
<feature type="domain" description="Nitrite/Sulfite reductase ferredoxin-like" evidence="7">
    <location>
        <begin position="14"/>
        <end position="71"/>
    </location>
</feature>
<evidence type="ECO:0000256" key="3">
    <source>
        <dbReference type="ARBA" id="ARBA00022723"/>
    </source>
</evidence>
<keyword evidence="8" id="KW-0614">Plasmid</keyword>
<keyword evidence="6" id="KW-0411">Iron-sulfur</keyword>
<keyword evidence="9" id="KW-1185">Reference proteome</keyword>
<dbReference type="SUPFAM" id="SSF55124">
    <property type="entry name" value="Nitrite/Sulfite reductase N-terminal domain-like"/>
    <property type="match status" value="2"/>
</dbReference>
<gene>
    <name evidence="8" type="ORF">NTH_04243</name>
</gene>
<evidence type="ECO:0000256" key="5">
    <source>
        <dbReference type="ARBA" id="ARBA00023004"/>
    </source>
</evidence>
<geneLocation type="plasmid" evidence="8 9">
    <name>p1536_1</name>
</geneLocation>
<dbReference type="EMBL" id="CP030942">
    <property type="protein sequence ID" value="UUP19729.1"/>
    <property type="molecule type" value="Genomic_DNA"/>
</dbReference>
<evidence type="ECO:0000256" key="1">
    <source>
        <dbReference type="ARBA" id="ARBA00022485"/>
    </source>
</evidence>
<dbReference type="InterPro" id="IPR045854">
    <property type="entry name" value="NO2/SO3_Rdtase_4Fe4S_sf"/>
</dbReference>
<dbReference type="Gene3D" id="3.90.480.10">
    <property type="entry name" value="Sulfite Reductase Hemoprotein,Domain 2"/>
    <property type="match status" value="1"/>
</dbReference>
<keyword evidence="5" id="KW-0408">Iron</keyword>
<dbReference type="InterPro" id="IPR051329">
    <property type="entry name" value="NIR_SIR_4Fe-4S"/>
</dbReference>
<organism evidence="8 9">
    <name type="scientific">Nitratireductor thuwali</name>
    <dbReference type="NCBI Taxonomy" id="2267699"/>
    <lineage>
        <taxon>Bacteria</taxon>
        <taxon>Pseudomonadati</taxon>
        <taxon>Pseudomonadota</taxon>
        <taxon>Alphaproteobacteria</taxon>
        <taxon>Hyphomicrobiales</taxon>
        <taxon>Phyllobacteriaceae</taxon>
        <taxon>Nitratireductor</taxon>
    </lineage>
</organism>
<protein>
    <recommendedName>
        <fullName evidence="7">Nitrite/Sulfite reductase ferredoxin-like domain-containing protein</fullName>
    </recommendedName>
</protein>
<dbReference type="Proteomes" id="UP001342418">
    <property type="component" value="Plasmid p1536_1"/>
</dbReference>
<keyword evidence="4" id="KW-0560">Oxidoreductase</keyword>
<keyword evidence="2" id="KW-0349">Heme</keyword>
<dbReference type="InterPro" id="IPR012798">
    <property type="entry name" value="Cbl_synth_CobG-like"/>
</dbReference>
<evidence type="ECO:0000313" key="8">
    <source>
        <dbReference type="EMBL" id="UUP19729.1"/>
    </source>
</evidence>
<evidence type="ECO:0000256" key="4">
    <source>
        <dbReference type="ARBA" id="ARBA00023002"/>
    </source>
</evidence>
<proteinExistence type="predicted"/>
<dbReference type="PANTHER" id="PTHR32439">
    <property type="entry name" value="FERREDOXIN--NITRITE REDUCTASE, CHLOROPLASTIC"/>
    <property type="match status" value="1"/>
</dbReference>
<dbReference type="PANTHER" id="PTHR32439:SF9">
    <property type="entry name" value="BLR3264 PROTEIN"/>
    <property type="match status" value="1"/>
</dbReference>
<evidence type="ECO:0000256" key="2">
    <source>
        <dbReference type="ARBA" id="ARBA00022617"/>
    </source>
</evidence>
<dbReference type="SUPFAM" id="SSF56014">
    <property type="entry name" value="Nitrite and sulphite reductase 4Fe-4S domain-like"/>
    <property type="match status" value="1"/>
</dbReference>
<dbReference type="InterPro" id="IPR036136">
    <property type="entry name" value="Nit/Sulf_reduc_fer-like_dom_sf"/>
</dbReference>
<dbReference type="Pfam" id="PF03460">
    <property type="entry name" value="NIR_SIR_ferr"/>
    <property type="match status" value="1"/>
</dbReference>
<dbReference type="NCBIfam" id="TIGR02435">
    <property type="entry name" value="CobG"/>
    <property type="match status" value="1"/>
</dbReference>
<reference evidence="8 9" key="1">
    <citation type="submission" date="2018-07" db="EMBL/GenBank/DDBJ databases">
        <title>Genome sequence of Nitratireductor thuwali#1536.</title>
        <authorList>
            <person name="Michoud G."/>
            <person name="Merlino G."/>
            <person name="Sefrji F.O."/>
            <person name="Daffonchio D."/>
        </authorList>
    </citation>
    <scope>NUCLEOTIDE SEQUENCE [LARGE SCALE GENOMIC DNA]</scope>
    <source>
        <strain evidence="8 9">Nit1536</strain>
        <plasmid evidence="8 9">p1536_1</plasmid>
    </source>
</reference>
<evidence type="ECO:0000313" key="9">
    <source>
        <dbReference type="Proteomes" id="UP001342418"/>
    </source>
</evidence>